<feature type="transmembrane region" description="Helical" evidence="5">
    <location>
        <begin position="172"/>
        <end position="200"/>
    </location>
</feature>
<accession>A0A4S8L747</accession>
<dbReference type="Gene3D" id="1.20.1070.10">
    <property type="entry name" value="Rhodopsin 7-helix transmembrane proteins"/>
    <property type="match status" value="1"/>
</dbReference>
<keyword evidence="3 5" id="KW-1133">Transmembrane helix</keyword>
<dbReference type="GO" id="GO:0007189">
    <property type="term" value="P:adenylate cyclase-activating G protein-coupled receptor signaling pathway"/>
    <property type="evidence" value="ECO:0007669"/>
    <property type="project" value="TreeGrafter"/>
</dbReference>
<evidence type="ECO:0008006" key="8">
    <source>
        <dbReference type="Google" id="ProtNLM"/>
    </source>
</evidence>
<feature type="transmembrane region" description="Helical" evidence="5">
    <location>
        <begin position="20"/>
        <end position="45"/>
    </location>
</feature>
<keyword evidence="7" id="KW-1185">Reference proteome</keyword>
<organism evidence="6 7">
    <name type="scientific">Dendrothele bispora (strain CBS 962.96)</name>
    <dbReference type="NCBI Taxonomy" id="1314807"/>
    <lineage>
        <taxon>Eukaryota</taxon>
        <taxon>Fungi</taxon>
        <taxon>Dikarya</taxon>
        <taxon>Basidiomycota</taxon>
        <taxon>Agaricomycotina</taxon>
        <taxon>Agaricomycetes</taxon>
        <taxon>Agaricomycetidae</taxon>
        <taxon>Agaricales</taxon>
        <taxon>Agaricales incertae sedis</taxon>
        <taxon>Dendrothele</taxon>
    </lineage>
</organism>
<evidence type="ECO:0000256" key="2">
    <source>
        <dbReference type="ARBA" id="ARBA00022692"/>
    </source>
</evidence>
<evidence type="ECO:0000313" key="6">
    <source>
        <dbReference type="EMBL" id="THU84223.1"/>
    </source>
</evidence>
<dbReference type="EMBL" id="ML179613">
    <property type="protein sequence ID" value="THU84223.1"/>
    <property type="molecule type" value="Genomic_DNA"/>
</dbReference>
<feature type="transmembrane region" description="Helical" evidence="5">
    <location>
        <begin position="291"/>
        <end position="311"/>
    </location>
</feature>
<feature type="transmembrane region" description="Helical" evidence="5">
    <location>
        <begin position="91"/>
        <end position="116"/>
    </location>
</feature>
<keyword evidence="2 5" id="KW-0812">Transmembrane</keyword>
<feature type="transmembrane region" description="Helical" evidence="5">
    <location>
        <begin position="57"/>
        <end position="79"/>
    </location>
</feature>
<comment type="subcellular location">
    <subcellularLocation>
        <location evidence="1">Membrane</location>
        <topology evidence="1">Multi-pass membrane protein</topology>
    </subcellularLocation>
</comment>
<dbReference type="PANTHER" id="PTHR23112">
    <property type="entry name" value="G PROTEIN-COUPLED RECEPTOR 157-RELATED"/>
    <property type="match status" value="1"/>
</dbReference>
<gene>
    <name evidence="6" type="ORF">K435DRAFT_971275</name>
</gene>
<feature type="transmembrane region" description="Helical" evidence="5">
    <location>
        <begin position="128"/>
        <end position="152"/>
    </location>
</feature>
<evidence type="ECO:0000256" key="5">
    <source>
        <dbReference type="SAM" id="Phobius"/>
    </source>
</evidence>
<dbReference type="GO" id="GO:0004930">
    <property type="term" value="F:G protein-coupled receptor activity"/>
    <property type="evidence" value="ECO:0007669"/>
    <property type="project" value="TreeGrafter"/>
</dbReference>
<dbReference type="OrthoDB" id="3251871at2759"/>
<dbReference type="GO" id="GO:0005886">
    <property type="term" value="C:plasma membrane"/>
    <property type="evidence" value="ECO:0007669"/>
    <property type="project" value="TreeGrafter"/>
</dbReference>
<dbReference type="SUPFAM" id="SSF81321">
    <property type="entry name" value="Family A G protein-coupled receptor-like"/>
    <property type="match status" value="1"/>
</dbReference>
<dbReference type="Proteomes" id="UP000297245">
    <property type="component" value="Unassembled WGS sequence"/>
</dbReference>
<dbReference type="AlphaFoldDB" id="A0A4S8L747"/>
<name>A0A4S8L747_DENBC</name>
<sequence length="452" mass="50006">MNTLTRRDPTLADFIFAGQLGLYSTVPGTCLSFLVLVFYGLIALYPQGRKHLNRVSFRLLAYSLFFNILYGIASAVTAAQDEPSSLCTFGAFAVNFTLSFALFLTTCIAINLQLVLVHNVNGKKMEKYYIIGTTIFSIVLTVPAYGLGQYGFHQPTNTCWFKNPDPKQRLDWLIGTQSILMGLSPVIEIICSSVVLFWMFRFHMSIRYLQKSIFSGHTGSLAIDTVSGTTGGAKTSFWSGSHTVVRDLSSKYRGVIIRIALYPIVSLFINAPTATLNIYSVVVPVTTDSDYRLLVVNLVLYGLRTLLYAILASVDPSFIKAVREIKAKQKRSINDSGRSRGVPHIVFAVGGRAGRSQSDSVVTTMGGGPLTSSTVELPQVTQSDDMNIDTKTVKGGAQDHDSMFGLNQNLKQTTGLVNHTSDFLSSRTEAQTRSRFEIEQEWEEDRKFEQQL</sequence>
<evidence type="ECO:0000256" key="1">
    <source>
        <dbReference type="ARBA" id="ARBA00004141"/>
    </source>
</evidence>
<proteinExistence type="predicted"/>
<evidence type="ECO:0000313" key="7">
    <source>
        <dbReference type="Proteomes" id="UP000297245"/>
    </source>
</evidence>
<dbReference type="PANTHER" id="PTHR23112:SF0">
    <property type="entry name" value="TRANSMEMBRANE PROTEIN 116"/>
    <property type="match status" value="1"/>
</dbReference>
<reference evidence="6 7" key="1">
    <citation type="journal article" date="2019" name="Nat. Ecol. Evol.">
        <title>Megaphylogeny resolves global patterns of mushroom evolution.</title>
        <authorList>
            <person name="Varga T."/>
            <person name="Krizsan K."/>
            <person name="Foldi C."/>
            <person name="Dima B."/>
            <person name="Sanchez-Garcia M."/>
            <person name="Sanchez-Ramirez S."/>
            <person name="Szollosi G.J."/>
            <person name="Szarkandi J.G."/>
            <person name="Papp V."/>
            <person name="Albert L."/>
            <person name="Andreopoulos W."/>
            <person name="Angelini C."/>
            <person name="Antonin V."/>
            <person name="Barry K.W."/>
            <person name="Bougher N.L."/>
            <person name="Buchanan P."/>
            <person name="Buyck B."/>
            <person name="Bense V."/>
            <person name="Catcheside P."/>
            <person name="Chovatia M."/>
            <person name="Cooper J."/>
            <person name="Damon W."/>
            <person name="Desjardin D."/>
            <person name="Finy P."/>
            <person name="Geml J."/>
            <person name="Haridas S."/>
            <person name="Hughes K."/>
            <person name="Justo A."/>
            <person name="Karasinski D."/>
            <person name="Kautmanova I."/>
            <person name="Kiss B."/>
            <person name="Kocsube S."/>
            <person name="Kotiranta H."/>
            <person name="LaButti K.M."/>
            <person name="Lechner B.E."/>
            <person name="Liimatainen K."/>
            <person name="Lipzen A."/>
            <person name="Lukacs Z."/>
            <person name="Mihaltcheva S."/>
            <person name="Morgado L.N."/>
            <person name="Niskanen T."/>
            <person name="Noordeloos M.E."/>
            <person name="Ohm R.A."/>
            <person name="Ortiz-Santana B."/>
            <person name="Ovrebo C."/>
            <person name="Racz N."/>
            <person name="Riley R."/>
            <person name="Savchenko A."/>
            <person name="Shiryaev A."/>
            <person name="Soop K."/>
            <person name="Spirin V."/>
            <person name="Szebenyi C."/>
            <person name="Tomsovsky M."/>
            <person name="Tulloss R.E."/>
            <person name="Uehling J."/>
            <person name="Grigoriev I.V."/>
            <person name="Vagvolgyi C."/>
            <person name="Papp T."/>
            <person name="Martin F.M."/>
            <person name="Miettinen O."/>
            <person name="Hibbett D.S."/>
            <person name="Nagy L.G."/>
        </authorList>
    </citation>
    <scope>NUCLEOTIDE SEQUENCE [LARGE SCALE GENOMIC DNA]</scope>
    <source>
        <strain evidence="6 7">CBS 962.96</strain>
    </source>
</reference>
<evidence type="ECO:0000256" key="3">
    <source>
        <dbReference type="ARBA" id="ARBA00022989"/>
    </source>
</evidence>
<evidence type="ECO:0000256" key="4">
    <source>
        <dbReference type="ARBA" id="ARBA00023136"/>
    </source>
</evidence>
<keyword evidence="4 5" id="KW-0472">Membrane</keyword>
<feature type="transmembrane region" description="Helical" evidence="5">
    <location>
        <begin position="255"/>
        <end position="279"/>
    </location>
</feature>
<protein>
    <recommendedName>
        <fullName evidence="8">G-protein coupled receptors family 2 profile 2 domain-containing protein</fullName>
    </recommendedName>
</protein>